<dbReference type="PANTHER" id="PTHR42680:SF3">
    <property type="entry name" value="DCTP DEAMINASE"/>
    <property type="match status" value="1"/>
</dbReference>
<gene>
    <name evidence="5" type="ORF">HPO_15281</name>
</gene>
<dbReference type="STRING" id="1280954.HPO_15281"/>
<feature type="domain" description="2'-deoxycytidine 5'-triphosphate deaminase N-terminal" evidence="3">
    <location>
        <begin position="26"/>
        <end position="189"/>
    </location>
</feature>
<dbReference type="Gene3D" id="2.70.40.10">
    <property type="match status" value="2"/>
</dbReference>
<reference evidence="5 6" key="1">
    <citation type="journal article" date="2014" name="Antonie Van Leeuwenhoek">
        <title>Hyphomonas beringensis sp. nov. and Hyphomonas chukchiensis sp. nov., isolated from surface seawater of the Bering Sea and Chukchi Sea.</title>
        <authorList>
            <person name="Li C."/>
            <person name="Lai Q."/>
            <person name="Li G."/>
            <person name="Dong C."/>
            <person name="Wang J."/>
            <person name="Liao Y."/>
            <person name="Shao Z."/>
        </authorList>
    </citation>
    <scope>NUCLEOTIDE SEQUENCE [LARGE SCALE GENOMIC DNA]</scope>
    <source>
        <strain evidence="5 6">PS728</strain>
    </source>
</reference>
<dbReference type="EC" id="3.5.4.13" evidence="5"/>
<dbReference type="GO" id="GO:0009394">
    <property type="term" value="P:2'-deoxyribonucleotide metabolic process"/>
    <property type="evidence" value="ECO:0007669"/>
    <property type="project" value="InterPro"/>
</dbReference>
<sequence>MALILVFPAAGLMPEPNRVQVMADISGVIPDFEIEDLLKSGAIRCDEAPEPGQIQPASLDLRLAVDAYRLRASFLPGKDRTVAEMLQEPGIHLHRIDLTQEGAVLETGCVYLVPLQESLRLPAGLSARANPKSSTGRIDVFTRLVTNKGKAFDEVPMGYSGPLYLEVSPRTFPIKVRPGDRLAQLRFKKKKPETLREKVVSIDLEPPAGEPAGYRAKAHSGVVDLRGLGAHEVSQFWEPVYPQNGRIVLNPEEFYILVSRETVKVPANEAAEMAPIAPELGEFRAHYAGFFDPGFGTNKGGSRAVLEVRSRDVPFILEHGQPVAKLIYEPMTEKPRHLYGGQGSNYQGQGLKLSKHFAV</sequence>
<dbReference type="EMBL" id="ARYM01000020">
    <property type="protein sequence ID" value="KCZ97407.1"/>
    <property type="molecule type" value="Genomic_DNA"/>
</dbReference>
<evidence type="ECO:0000313" key="6">
    <source>
        <dbReference type="Proteomes" id="UP000027100"/>
    </source>
</evidence>
<proteinExistence type="predicted"/>
<feature type="domain" description="2'-deoxycytidine 5'-triphosphate deaminase C-terminal" evidence="4">
    <location>
        <begin position="197"/>
        <end position="357"/>
    </location>
</feature>
<organism evidence="5 6">
    <name type="scientific">Hyphomonas polymorpha PS728</name>
    <dbReference type="NCBI Taxonomy" id="1280954"/>
    <lineage>
        <taxon>Bacteria</taxon>
        <taxon>Pseudomonadati</taxon>
        <taxon>Pseudomonadota</taxon>
        <taxon>Alphaproteobacteria</taxon>
        <taxon>Hyphomonadales</taxon>
        <taxon>Hyphomonadaceae</taxon>
        <taxon>Hyphomonas</taxon>
    </lineage>
</organism>
<comment type="caution">
    <text evidence="5">The sequence shown here is derived from an EMBL/GenBank/DDBJ whole genome shotgun (WGS) entry which is preliminary data.</text>
</comment>
<dbReference type="PANTHER" id="PTHR42680">
    <property type="entry name" value="DCTP DEAMINASE"/>
    <property type="match status" value="1"/>
</dbReference>
<accession>A0A062VB22</accession>
<dbReference type="PATRIC" id="fig|1280954.3.peg.3093"/>
<keyword evidence="1 5" id="KW-0378">Hydrolase</keyword>
<name>A0A062VB22_9PROT</name>
<dbReference type="AlphaFoldDB" id="A0A062VB22"/>
<dbReference type="CDD" id="cd07557">
    <property type="entry name" value="trimeric_dUTPase"/>
    <property type="match status" value="1"/>
</dbReference>
<protein>
    <submittedName>
        <fullName evidence="5">2'-deoxycytidine 5'-triphosphate deaminase</fullName>
        <ecNumber evidence="5">3.5.4.13</ecNumber>
    </submittedName>
</protein>
<dbReference type="GO" id="GO:0008829">
    <property type="term" value="F:dCTP deaminase activity"/>
    <property type="evidence" value="ECO:0007669"/>
    <property type="project" value="UniProtKB-EC"/>
</dbReference>
<dbReference type="InterPro" id="IPR033704">
    <property type="entry name" value="dUTPase_trimeric"/>
</dbReference>
<dbReference type="InterPro" id="IPR036157">
    <property type="entry name" value="dUTPase-like_sf"/>
</dbReference>
<dbReference type="eggNOG" id="COG0717">
    <property type="taxonomic scope" value="Bacteria"/>
</dbReference>
<evidence type="ECO:0000259" key="4">
    <source>
        <dbReference type="Pfam" id="PF22569"/>
    </source>
</evidence>
<dbReference type="Pfam" id="PF06559">
    <property type="entry name" value="DCD_N"/>
    <property type="match status" value="1"/>
</dbReference>
<dbReference type="InterPro" id="IPR053811">
    <property type="entry name" value="DCD_C"/>
</dbReference>
<dbReference type="Pfam" id="PF22569">
    <property type="entry name" value="DCD_C"/>
    <property type="match status" value="1"/>
</dbReference>
<evidence type="ECO:0000256" key="2">
    <source>
        <dbReference type="ARBA" id="ARBA00023080"/>
    </source>
</evidence>
<evidence type="ECO:0000259" key="3">
    <source>
        <dbReference type="Pfam" id="PF06559"/>
    </source>
</evidence>
<dbReference type="Proteomes" id="UP000027100">
    <property type="component" value="Unassembled WGS sequence"/>
</dbReference>
<evidence type="ECO:0000313" key="5">
    <source>
        <dbReference type="EMBL" id="KCZ97407.1"/>
    </source>
</evidence>
<evidence type="ECO:0000256" key="1">
    <source>
        <dbReference type="ARBA" id="ARBA00022801"/>
    </source>
</evidence>
<dbReference type="SUPFAM" id="SSF51283">
    <property type="entry name" value="dUTPase-like"/>
    <property type="match status" value="2"/>
</dbReference>
<keyword evidence="2" id="KW-0546">Nucleotide metabolism</keyword>
<keyword evidence="6" id="KW-1185">Reference proteome</keyword>
<dbReference type="InterPro" id="IPR010550">
    <property type="entry name" value="DCD_N"/>
</dbReference>